<dbReference type="FunFam" id="3.20.10.10:FF:000002">
    <property type="entry name" value="D-alanine aminotransferase"/>
    <property type="match status" value="1"/>
</dbReference>
<evidence type="ECO:0000256" key="2">
    <source>
        <dbReference type="ARBA" id="ARBA00009320"/>
    </source>
</evidence>
<dbReference type="InterPro" id="IPR043132">
    <property type="entry name" value="BCAT-like_C"/>
</dbReference>
<comment type="similarity">
    <text evidence="2 4">Belongs to the class-IV pyridoxal-phosphate-dependent aminotransferase family.</text>
</comment>
<dbReference type="PANTHER" id="PTHR42743:SF11">
    <property type="entry name" value="AMINODEOXYCHORISMATE LYASE"/>
    <property type="match status" value="1"/>
</dbReference>
<evidence type="ECO:0000256" key="1">
    <source>
        <dbReference type="ARBA" id="ARBA00001933"/>
    </source>
</evidence>
<reference evidence="6" key="1">
    <citation type="submission" date="2023-01" db="EMBL/GenBank/DDBJ databases">
        <title>The diversity of Class Acidimicrobiia in South China Sea sediment environments and the proposal of Iamia marina sp. nov., a novel species of the genus Iamia.</title>
        <authorList>
            <person name="He Y."/>
            <person name="Tian X."/>
        </authorList>
    </citation>
    <scope>NUCLEOTIDE SEQUENCE</scope>
    <source>
        <strain evidence="6">DSM 19957</strain>
    </source>
</reference>
<name>A0AAE9Y7U5_9ACTN</name>
<evidence type="ECO:0000256" key="5">
    <source>
        <dbReference type="RuleBase" id="RU004516"/>
    </source>
</evidence>
<protein>
    <submittedName>
        <fullName evidence="6">Aminotransferase class IV</fullName>
    </submittedName>
</protein>
<keyword evidence="6" id="KW-0032">Aminotransferase</keyword>
<organism evidence="6 7">
    <name type="scientific">Iamia majanohamensis</name>
    <dbReference type="NCBI Taxonomy" id="467976"/>
    <lineage>
        <taxon>Bacteria</taxon>
        <taxon>Bacillati</taxon>
        <taxon>Actinomycetota</taxon>
        <taxon>Acidimicrobiia</taxon>
        <taxon>Acidimicrobiales</taxon>
        <taxon>Iamiaceae</taxon>
        <taxon>Iamia</taxon>
    </lineage>
</organism>
<dbReference type="PROSITE" id="PS00770">
    <property type="entry name" value="AA_TRANSFER_CLASS_4"/>
    <property type="match status" value="1"/>
</dbReference>
<dbReference type="Gene3D" id="3.20.10.10">
    <property type="entry name" value="D-amino Acid Aminotransferase, subunit A, domain 2"/>
    <property type="match status" value="1"/>
</dbReference>
<accession>A0AAE9Y7U5</accession>
<dbReference type="InterPro" id="IPR043131">
    <property type="entry name" value="BCAT-like_N"/>
</dbReference>
<dbReference type="Proteomes" id="UP001216390">
    <property type="component" value="Chromosome"/>
</dbReference>
<dbReference type="EMBL" id="CP116942">
    <property type="protein sequence ID" value="WCO68600.1"/>
    <property type="molecule type" value="Genomic_DNA"/>
</dbReference>
<evidence type="ECO:0000256" key="4">
    <source>
        <dbReference type="RuleBase" id="RU004106"/>
    </source>
</evidence>
<dbReference type="InterPro" id="IPR050571">
    <property type="entry name" value="Class-IV_PLP-Dep_Aminotrnsfr"/>
</dbReference>
<evidence type="ECO:0000256" key="3">
    <source>
        <dbReference type="ARBA" id="ARBA00022898"/>
    </source>
</evidence>
<dbReference type="PANTHER" id="PTHR42743">
    <property type="entry name" value="AMINO-ACID AMINOTRANSFERASE"/>
    <property type="match status" value="1"/>
</dbReference>
<proteinExistence type="inferred from homology"/>
<dbReference type="GO" id="GO:0008483">
    <property type="term" value="F:transaminase activity"/>
    <property type="evidence" value="ECO:0007669"/>
    <property type="project" value="UniProtKB-KW"/>
</dbReference>
<keyword evidence="7" id="KW-1185">Reference proteome</keyword>
<evidence type="ECO:0000313" key="7">
    <source>
        <dbReference type="Proteomes" id="UP001216390"/>
    </source>
</evidence>
<sequence>MTAPAPASWCWIDGRVLPTDQATVGVSDHGLTVGDGVFETMKVVDGTPFALTRHLRRLHRSAAALELEVPLADDDLRAACAAVLSAADEGGSPVGRVRLTLTGGPGPAGSDRGGAPATVLVVTSPPTSWEPVTRVATVPFTRNPTGALAGVKSTSYAENVLALARARAAGASEAVFADVHGRLSEGTGSNVFVVRGGALLTPGLATGCLAGITRELVLEVAGASESDTLTLDDLRSADEAFLTSSTRDVQPIGEVDGGALPTPCPGPVTEAASAALAAVEARTLDP</sequence>
<dbReference type="SUPFAM" id="SSF56752">
    <property type="entry name" value="D-aminoacid aminotransferase-like PLP-dependent enzymes"/>
    <property type="match status" value="1"/>
</dbReference>
<comment type="cofactor">
    <cofactor evidence="1 5">
        <name>pyridoxal 5'-phosphate</name>
        <dbReference type="ChEBI" id="CHEBI:597326"/>
    </cofactor>
</comment>
<dbReference type="AlphaFoldDB" id="A0AAE9Y7U5"/>
<dbReference type="GO" id="GO:0046394">
    <property type="term" value="P:carboxylic acid biosynthetic process"/>
    <property type="evidence" value="ECO:0007669"/>
    <property type="project" value="UniProtKB-ARBA"/>
</dbReference>
<dbReference type="GO" id="GO:0005829">
    <property type="term" value="C:cytosol"/>
    <property type="evidence" value="ECO:0007669"/>
    <property type="project" value="TreeGrafter"/>
</dbReference>
<dbReference type="CDD" id="cd00449">
    <property type="entry name" value="PLPDE_IV"/>
    <property type="match status" value="1"/>
</dbReference>
<dbReference type="KEGG" id="ima:PO878_07640"/>
<gene>
    <name evidence="6" type="ORF">PO878_07640</name>
</gene>
<dbReference type="InterPro" id="IPR036038">
    <property type="entry name" value="Aminotransferase-like"/>
</dbReference>
<keyword evidence="3 5" id="KW-0663">Pyridoxal phosphate</keyword>
<dbReference type="RefSeq" id="WP_272738116.1">
    <property type="nucleotide sequence ID" value="NZ_CP116942.1"/>
</dbReference>
<dbReference type="Pfam" id="PF01063">
    <property type="entry name" value="Aminotran_4"/>
    <property type="match status" value="1"/>
</dbReference>
<dbReference type="InterPro" id="IPR001544">
    <property type="entry name" value="Aminotrans_IV"/>
</dbReference>
<dbReference type="GO" id="GO:0008652">
    <property type="term" value="P:amino acid biosynthetic process"/>
    <property type="evidence" value="ECO:0007669"/>
    <property type="project" value="UniProtKB-ARBA"/>
</dbReference>
<dbReference type="InterPro" id="IPR018300">
    <property type="entry name" value="Aminotrans_IV_CS"/>
</dbReference>
<keyword evidence="6" id="KW-0808">Transferase</keyword>
<evidence type="ECO:0000313" key="6">
    <source>
        <dbReference type="EMBL" id="WCO68600.1"/>
    </source>
</evidence>
<dbReference type="Gene3D" id="3.30.470.10">
    <property type="match status" value="1"/>
</dbReference>